<feature type="region of interest" description="Disordered" evidence="1">
    <location>
        <begin position="337"/>
        <end position="356"/>
    </location>
</feature>
<dbReference type="AlphaFoldDB" id="A0ABD2Z241"/>
<dbReference type="PANTHER" id="PTHR45786:SF75">
    <property type="entry name" value="ATP-DEPENDENT DNA HELICASE"/>
    <property type="match status" value="1"/>
</dbReference>
<dbReference type="Proteomes" id="UP001630127">
    <property type="component" value="Unassembled WGS sequence"/>
</dbReference>
<dbReference type="EMBL" id="JBJUIK010000011">
    <property type="protein sequence ID" value="KAL3513560.1"/>
    <property type="molecule type" value="Genomic_DNA"/>
</dbReference>
<reference evidence="2 3" key="1">
    <citation type="submission" date="2024-11" db="EMBL/GenBank/DDBJ databases">
        <title>A near-complete genome assembly of Cinchona calisaya.</title>
        <authorList>
            <person name="Lian D.C."/>
            <person name="Zhao X.W."/>
            <person name="Wei L."/>
        </authorList>
    </citation>
    <scope>NUCLEOTIDE SEQUENCE [LARGE SCALE GENOMIC DNA]</scope>
    <source>
        <tissue evidence="2">Nenye</tissue>
    </source>
</reference>
<sequence>MPKSRRGAVNHALINTRLVDEGGEVSLIILATPHDLLRLYSNVDEEGAEYRRNVHAYNNSLAFSCLGATYDTELTKNTKRIYTFHVQGQAYHFLNSLKHFVDAPSDASFQIQLYFYDIDEELSKRLDAQPRLRESTIKLLMNILGANPYAKFFKDFRNIPYIEDQIIVINSNLGLNQRLYNLPFSSQVATIWTESDDQPLHRNAHTQWMISTETLVELSNEQDDMLLAEFKCSQFRNLTQYTDLNNQTVDALGVVIDALSVFPVTKDNKTSMYKDLSLSMKNAEGQTSIGKVTNPSSNQTALVAKRIQSHQFKLLNKEALLQVLVCLVEKFETIEDAKENASEDDESKKTKKAKLT</sequence>
<name>A0ABD2Z241_9GENT</name>
<comment type="caution">
    <text evidence="2">The sequence shown here is derived from an EMBL/GenBank/DDBJ whole genome shotgun (WGS) entry which is preliminary data.</text>
</comment>
<proteinExistence type="predicted"/>
<accession>A0ABD2Z241</accession>
<gene>
    <name evidence="2" type="ORF">ACH5RR_026277</name>
</gene>
<evidence type="ECO:0000313" key="2">
    <source>
        <dbReference type="EMBL" id="KAL3513560.1"/>
    </source>
</evidence>
<protein>
    <submittedName>
        <fullName evidence="2">Uncharacterized protein</fullName>
    </submittedName>
</protein>
<keyword evidence="3" id="KW-1185">Reference proteome</keyword>
<evidence type="ECO:0000256" key="1">
    <source>
        <dbReference type="SAM" id="MobiDB-lite"/>
    </source>
</evidence>
<evidence type="ECO:0000313" key="3">
    <source>
        <dbReference type="Proteomes" id="UP001630127"/>
    </source>
</evidence>
<dbReference type="PANTHER" id="PTHR45786">
    <property type="entry name" value="DNA BINDING PROTEIN-LIKE"/>
    <property type="match status" value="1"/>
</dbReference>
<organism evidence="2 3">
    <name type="scientific">Cinchona calisaya</name>
    <dbReference type="NCBI Taxonomy" id="153742"/>
    <lineage>
        <taxon>Eukaryota</taxon>
        <taxon>Viridiplantae</taxon>
        <taxon>Streptophyta</taxon>
        <taxon>Embryophyta</taxon>
        <taxon>Tracheophyta</taxon>
        <taxon>Spermatophyta</taxon>
        <taxon>Magnoliopsida</taxon>
        <taxon>eudicotyledons</taxon>
        <taxon>Gunneridae</taxon>
        <taxon>Pentapetalae</taxon>
        <taxon>asterids</taxon>
        <taxon>lamiids</taxon>
        <taxon>Gentianales</taxon>
        <taxon>Rubiaceae</taxon>
        <taxon>Cinchonoideae</taxon>
        <taxon>Cinchoneae</taxon>
        <taxon>Cinchona</taxon>
    </lineage>
</organism>